<organism evidence="4 5">
    <name type="scientific">Piscinibacter koreensis</name>
    <dbReference type="NCBI Taxonomy" id="2742824"/>
    <lineage>
        <taxon>Bacteria</taxon>
        <taxon>Pseudomonadati</taxon>
        <taxon>Pseudomonadota</taxon>
        <taxon>Betaproteobacteria</taxon>
        <taxon>Burkholderiales</taxon>
        <taxon>Sphaerotilaceae</taxon>
        <taxon>Piscinibacter</taxon>
    </lineage>
</organism>
<proteinExistence type="predicted"/>
<sequence length="134" mass="13901">MELAALRYLIVDASADARRATRERLAEIGCRAVDEAAGSVAALALLKARRFDLVIASAAMPGVSGFDLLNVVRADPALRHLPVLMLVAPGCKDDSVRAVQGGAAGYLVTPFDAAALVGTLRGILARRGRPVPAA</sequence>
<dbReference type="Proteomes" id="UP000529637">
    <property type="component" value="Unassembled WGS sequence"/>
</dbReference>
<dbReference type="PANTHER" id="PTHR44591">
    <property type="entry name" value="STRESS RESPONSE REGULATOR PROTEIN 1"/>
    <property type="match status" value="1"/>
</dbReference>
<feature type="domain" description="Response regulatory" evidence="3">
    <location>
        <begin position="7"/>
        <end position="124"/>
    </location>
</feature>
<dbReference type="PANTHER" id="PTHR44591:SF3">
    <property type="entry name" value="RESPONSE REGULATORY DOMAIN-CONTAINING PROTEIN"/>
    <property type="match status" value="1"/>
</dbReference>
<dbReference type="PROSITE" id="PS50110">
    <property type="entry name" value="RESPONSE_REGULATORY"/>
    <property type="match status" value="1"/>
</dbReference>
<dbReference type="InterPro" id="IPR050595">
    <property type="entry name" value="Bact_response_regulator"/>
</dbReference>
<name>A0A7Y6TXB2_9BURK</name>
<gene>
    <name evidence="4" type="ORF">HQN59_13940</name>
</gene>
<evidence type="ECO:0000256" key="1">
    <source>
        <dbReference type="ARBA" id="ARBA00022553"/>
    </source>
</evidence>
<protein>
    <submittedName>
        <fullName evidence="4">Response regulator</fullName>
    </submittedName>
</protein>
<comment type="caution">
    <text evidence="4">The sequence shown here is derived from an EMBL/GenBank/DDBJ whole genome shotgun (WGS) entry which is preliminary data.</text>
</comment>
<dbReference type="RefSeq" id="WP_176069713.1">
    <property type="nucleotide sequence ID" value="NZ_JABWMJ010000006.1"/>
</dbReference>
<dbReference type="EMBL" id="JABWMJ010000006">
    <property type="protein sequence ID" value="NUZ06861.1"/>
    <property type="molecule type" value="Genomic_DNA"/>
</dbReference>
<dbReference type="SUPFAM" id="SSF52172">
    <property type="entry name" value="CheY-like"/>
    <property type="match status" value="1"/>
</dbReference>
<keyword evidence="1" id="KW-0597">Phosphoprotein</keyword>
<dbReference type="Pfam" id="PF00072">
    <property type="entry name" value="Response_reg"/>
    <property type="match status" value="1"/>
</dbReference>
<dbReference type="AlphaFoldDB" id="A0A7Y6TXB2"/>
<accession>A0A7Y6TXB2</accession>
<evidence type="ECO:0000256" key="2">
    <source>
        <dbReference type="PROSITE-ProRule" id="PRU00169"/>
    </source>
</evidence>
<reference evidence="4 5" key="1">
    <citation type="submission" date="2020-06" db="EMBL/GenBank/DDBJ databases">
        <title>Schlegella sp. ID0723 isolated from air conditioner.</title>
        <authorList>
            <person name="Kim D.Y."/>
            <person name="Kim D.-U."/>
        </authorList>
    </citation>
    <scope>NUCLEOTIDE SEQUENCE [LARGE SCALE GENOMIC DNA]</scope>
    <source>
        <strain evidence="4 5">ID0723</strain>
    </source>
</reference>
<keyword evidence="5" id="KW-1185">Reference proteome</keyword>
<evidence type="ECO:0000313" key="4">
    <source>
        <dbReference type="EMBL" id="NUZ06861.1"/>
    </source>
</evidence>
<evidence type="ECO:0000313" key="5">
    <source>
        <dbReference type="Proteomes" id="UP000529637"/>
    </source>
</evidence>
<comment type="caution">
    <text evidence="2">Lacks conserved residue(s) required for the propagation of feature annotation.</text>
</comment>
<dbReference type="GO" id="GO:0000160">
    <property type="term" value="P:phosphorelay signal transduction system"/>
    <property type="evidence" value="ECO:0007669"/>
    <property type="project" value="InterPro"/>
</dbReference>
<dbReference type="InterPro" id="IPR001789">
    <property type="entry name" value="Sig_transdc_resp-reg_receiver"/>
</dbReference>
<dbReference type="Gene3D" id="3.40.50.2300">
    <property type="match status" value="1"/>
</dbReference>
<evidence type="ECO:0000259" key="3">
    <source>
        <dbReference type="PROSITE" id="PS50110"/>
    </source>
</evidence>
<dbReference type="InterPro" id="IPR011006">
    <property type="entry name" value="CheY-like_superfamily"/>
</dbReference>
<dbReference type="SMART" id="SM00448">
    <property type="entry name" value="REC"/>
    <property type="match status" value="1"/>
</dbReference>